<name>A0A103Z7L4_BURCE</name>
<reference evidence="2 3" key="1">
    <citation type="submission" date="2015-11" db="EMBL/GenBank/DDBJ databases">
        <title>Expanding the genomic diversity of Burkholderia species for the development of highly accurate diagnostics.</title>
        <authorList>
            <person name="Sahl J."/>
            <person name="Keim P."/>
            <person name="Wagner D."/>
        </authorList>
    </citation>
    <scope>NUCLEOTIDE SEQUENCE [LARGE SCALE GENOMIC DNA]</scope>
    <source>
        <strain evidence="2 3">MSMB1302</strain>
    </source>
</reference>
<organism evidence="2 3">
    <name type="scientific">Burkholderia cepacia</name>
    <name type="common">Pseudomonas cepacia</name>
    <dbReference type="NCBI Taxonomy" id="292"/>
    <lineage>
        <taxon>Bacteria</taxon>
        <taxon>Pseudomonadati</taxon>
        <taxon>Pseudomonadota</taxon>
        <taxon>Betaproteobacteria</taxon>
        <taxon>Burkholderiales</taxon>
        <taxon>Burkholderiaceae</taxon>
        <taxon>Burkholderia</taxon>
        <taxon>Burkholderia cepacia complex</taxon>
    </lineage>
</organism>
<feature type="compositionally biased region" description="Polar residues" evidence="1">
    <location>
        <begin position="1"/>
        <end position="12"/>
    </location>
</feature>
<protein>
    <submittedName>
        <fullName evidence="2">Uncharacterized protein</fullName>
    </submittedName>
</protein>
<dbReference type="EMBL" id="LOYH01000092">
    <property type="protein sequence ID" value="KVK74848.1"/>
    <property type="molecule type" value="Genomic_DNA"/>
</dbReference>
<gene>
    <name evidence="2" type="ORF">WS90_27285</name>
</gene>
<evidence type="ECO:0000313" key="2">
    <source>
        <dbReference type="EMBL" id="KVK74848.1"/>
    </source>
</evidence>
<sequence>MVNRAPASSANVSKLKRVPDRRPPAGHVVMPRRCHVVAFARDCRPAYNRPTVPHAHERTRGPALACFAQLAAT</sequence>
<feature type="region of interest" description="Disordered" evidence="1">
    <location>
        <begin position="1"/>
        <end position="26"/>
    </location>
</feature>
<evidence type="ECO:0000256" key="1">
    <source>
        <dbReference type="SAM" id="MobiDB-lite"/>
    </source>
</evidence>
<dbReference type="AlphaFoldDB" id="A0A103Z7L4"/>
<proteinExistence type="predicted"/>
<evidence type="ECO:0000313" key="3">
    <source>
        <dbReference type="Proteomes" id="UP000069001"/>
    </source>
</evidence>
<dbReference type="Proteomes" id="UP000069001">
    <property type="component" value="Unassembled WGS sequence"/>
</dbReference>
<accession>A0A103Z7L4</accession>
<comment type="caution">
    <text evidence="2">The sequence shown here is derived from an EMBL/GenBank/DDBJ whole genome shotgun (WGS) entry which is preliminary data.</text>
</comment>